<dbReference type="Pfam" id="PF08268">
    <property type="entry name" value="FBA_3"/>
    <property type="match status" value="1"/>
</dbReference>
<dbReference type="Gene3D" id="1.20.1280.50">
    <property type="match status" value="1"/>
</dbReference>
<reference evidence="3" key="1">
    <citation type="journal article" date="2012" name="Nature">
        <title>A physical, genetic and functional sequence assembly of the barley genome.</title>
        <authorList>
            <consortium name="The International Barley Genome Sequencing Consortium"/>
            <person name="Mayer K.F."/>
            <person name="Waugh R."/>
            <person name="Brown J.W."/>
            <person name="Schulman A."/>
            <person name="Langridge P."/>
            <person name="Platzer M."/>
            <person name="Fincher G.B."/>
            <person name="Muehlbauer G.J."/>
            <person name="Sato K."/>
            <person name="Close T.J."/>
            <person name="Wise R.P."/>
            <person name="Stein N."/>
        </authorList>
    </citation>
    <scope>NUCLEOTIDE SEQUENCE [LARGE SCALE GENOMIC DNA]</scope>
    <source>
        <strain evidence="3">cv. Morex</strain>
    </source>
</reference>
<dbReference type="Gramene" id="HORVU.MOREX.r2.7HG0613620.1">
    <property type="protein sequence ID" value="HORVU.MOREX.r2.7HG0613620.1.CDS.1"/>
    <property type="gene ID" value="HORVU.MOREX.r2.7HG0613620"/>
</dbReference>
<organism evidence="2 3">
    <name type="scientific">Hordeum vulgare subsp. vulgare</name>
    <name type="common">Domesticated barley</name>
    <dbReference type="NCBI Taxonomy" id="112509"/>
    <lineage>
        <taxon>Eukaryota</taxon>
        <taxon>Viridiplantae</taxon>
        <taxon>Streptophyta</taxon>
        <taxon>Embryophyta</taxon>
        <taxon>Tracheophyta</taxon>
        <taxon>Spermatophyta</taxon>
        <taxon>Magnoliopsida</taxon>
        <taxon>Liliopsida</taxon>
        <taxon>Poales</taxon>
        <taxon>Poaceae</taxon>
        <taxon>BOP clade</taxon>
        <taxon>Pooideae</taxon>
        <taxon>Triticodae</taxon>
        <taxon>Triticeae</taxon>
        <taxon>Hordeinae</taxon>
        <taxon>Hordeum</taxon>
    </lineage>
</organism>
<sequence>MPDDVIFEILSWLPVKSACRFRCVSAGWDALITGPAFVAAHRARTEPILLFLAADTSHENNTRDLRLMDMDGNVVGVINRPGVCTYDYRLDGTVYIANDYLDVNSVINAIDLPTGAVTRISSRWNRESFWDLNVGCAAPSRTYKVVWLTRKDCKVLTLQDGAKWRHAQSPPELPTANSPSNSAAVTVDGVMHFLSGSMSPQVEEVSVLRFDLESEEWRASIKGPTKSDDDKLQRKTRTSCMVKLNNTLCMVQRTSTDVWLIWLLSDPTKGTWLRAYTIPMDSQVDPVMPLTVMHDGEKLLFYARNKFSATSTLQVYDPLTRKCTQRLEFASNLLGAGLCDLRLENFVSTKILPAAAPSVLSHPRFHQWLCGLEPFSLFYKWLFGGPNNNV</sequence>
<dbReference type="InterPro" id="IPR001810">
    <property type="entry name" value="F-box_dom"/>
</dbReference>
<dbReference type="Gramene" id="HORVU.MOREX.r3.7HG0739810.1">
    <property type="protein sequence ID" value="HORVU.MOREX.r3.7HG0739810.1.CDS1"/>
    <property type="gene ID" value="HORVU.MOREX.r3.7HG0739810"/>
</dbReference>
<accession>A0A8I6YN82</accession>
<dbReference type="InterPro" id="IPR013187">
    <property type="entry name" value="F-box-assoc_dom_typ3"/>
</dbReference>
<keyword evidence="3" id="KW-1185">Reference proteome</keyword>
<dbReference type="SUPFAM" id="SSF81383">
    <property type="entry name" value="F-box domain"/>
    <property type="match status" value="1"/>
</dbReference>
<reference evidence="2" key="3">
    <citation type="submission" date="2022-01" db="UniProtKB">
        <authorList>
            <consortium name="EnsemblPlants"/>
        </authorList>
    </citation>
    <scope>IDENTIFICATION</scope>
    <source>
        <strain evidence="2">subsp. vulgare</strain>
    </source>
</reference>
<evidence type="ECO:0000259" key="1">
    <source>
        <dbReference type="SMART" id="SM00256"/>
    </source>
</evidence>
<dbReference type="Pfam" id="PF00646">
    <property type="entry name" value="F-box"/>
    <property type="match status" value="1"/>
</dbReference>
<dbReference type="NCBIfam" id="TIGR01640">
    <property type="entry name" value="F_box_assoc_1"/>
    <property type="match status" value="1"/>
</dbReference>
<dbReference type="Proteomes" id="UP000011116">
    <property type="component" value="Chromosome 7H"/>
</dbReference>
<dbReference type="SMART" id="SM00256">
    <property type="entry name" value="FBOX"/>
    <property type="match status" value="1"/>
</dbReference>
<feature type="domain" description="F-box" evidence="1">
    <location>
        <begin position="1"/>
        <end position="41"/>
    </location>
</feature>
<dbReference type="InterPro" id="IPR015915">
    <property type="entry name" value="Kelch-typ_b-propeller"/>
</dbReference>
<dbReference type="InterPro" id="IPR036047">
    <property type="entry name" value="F-box-like_dom_sf"/>
</dbReference>
<protein>
    <recommendedName>
        <fullName evidence="1">F-box domain-containing protein</fullName>
    </recommendedName>
</protein>
<dbReference type="PANTHER" id="PTHR31111:SF136">
    <property type="entry name" value="F-BOX ASSOCIATED DOMAIN-CONTAINING PROTEIN"/>
    <property type="match status" value="1"/>
</dbReference>
<dbReference type="CDD" id="cd22157">
    <property type="entry name" value="F-box_AtFBW1-like"/>
    <property type="match status" value="1"/>
</dbReference>
<dbReference type="SMR" id="A0A8I6YN82"/>
<proteinExistence type="predicted"/>
<reference evidence="2" key="2">
    <citation type="submission" date="2020-10" db="EMBL/GenBank/DDBJ databases">
        <authorList>
            <person name="Scholz U."/>
            <person name="Mascher M."/>
            <person name="Fiebig A."/>
        </authorList>
    </citation>
    <scope>NUCLEOTIDE SEQUENCE [LARGE SCALE GENOMIC DNA]</scope>
    <source>
        <strain evidence="2">cv. Morex</strain>
    </source>
</reference>
<dbReference type="SUPFAM" id="SSF50998">
    <property type="entry name" value="Quinoprotein alcohol dehydrogenase-like"/>
    <property type="match status" value="1"/>
</dbReference>
<dbReference type="InterPro" id="IPR011047">
    <property type="entry name" value="Quinoprotein_ADH-like_sf"/>
</dbReference>
<dbReference type="AlphaFoldDB" id="A0A8I6YN82"/>
<dbReference type="Gene3D" id="2.120.10.80">
    <property type="entry name" value="Kelch-type beta propeller"/>
    <property type="match status" value="1"/>
</dbReference>
<dbReference type="PANTHER" id="PTHR31111">
    <property type="entry name" value="BNAA05G37150D PROTEIN-RELATED"/>
    <property type="match status" value="1"/>
</dbReference>
<dbReference type="EnsemblPlants" id="HORVU.MOREX.r3.7HG0739810.1">
    <property type="protein sequence ID" value="HORVU.MOREX.r3.7HG0739810.1.CDS1"/>
    <property type="gene ID" value="HORVU.MOREX.r3.7HG0739810"/>
</dbReference>
<evidence type="ECO:0000313" key="2">
    <source>
        <dbReference type="EnsemblPlants" id="HORVU.MOREX.r3.7HG0739810.1.CDS1"/>
    </source>
</evidence>
<dbReference type="InterPro" id="IPR017451">
    <property type="entry name" value="F-box-assoc_interact_dom"/>
</dbReference>
<name>A0A8I6YN82_HORVV</name>
<evidence type="ECO:0000313" key="3">
    <source>
        <dbReference type="Proteomes" id="UP000011116"/>
    </source>
</evidence>